<accession>A0A518K3S9</accession>
<dbReference type="GO" id="GO:0033712">
    <property type="term" value="F:1,5-anhydro-D-fructose reductase (1,5-anhydro-D-mannitol-forming) activity"/>
    <property type="evidence" value="ECO:0007669"/>
    <property type="project" value="UniProtKB-EC"/>
</dbReference>
<dbReference type="PROSITE" id="PS51318">
    <property type="entry name" value="TAT"/>
    <property type="match status" value="1"/>
</dbReference>
<dbReference type="PANTHER" id="PTHR43818:SF11">
    <property type="entry name" value="BCDNA.GH03377"/>
    <property type="match status" value="1"/>
</dbReference>
<dbReference type="GO" id="GO:0000166">
    <property type="term" value="F:nucleotide binding"/>
    <property type="evidence" value="ECO:0007669"/>
    <property type="project" value="InterPro"/>
</dbReference>
<evidence type="ECO:0000259" key="2">
    <source>
        <dbReference type="Pfam" id="PF01408"/>
    </source>
</evidence>
<dbReference type="RefSeq" id="WP_197529941.1">
    <property type="nucleotide sequence ID" value="NZ_CP036349.1"/>
</dbReference>
<dbReference type="Pfam" id="PF01408">
    <property type="entry name" value="GFO_IDH_MocA"/>
    <property type="match status" value="1"/>
</dbReference>
<dbReference type="PANTHER" id="PTHR43818">
    <property type="entry name" value="BCDNA.GH03377"/>
    <property type="match status" value="1"/>
</dbReference>
<proteinExistence type="predicted"/>
<dbReference type="SUPFAM" id="SSF55347">
    <property type="entry name" value="Glyceraldehyde-3-phosphate dehydrogenase-like, C-terminal domain"/>
    <property type="match status" value="1"/>
</dbReference>
<evidence type="ECO:0000313" key="5">
    <source>
        <dbReference type="Proteomes" id="UP000316426"/>
    </source>
</evidence>
<dbReference type="Gene3D" id="3.30.360.10">
    <property type="entry name" value="Dihydrodipicolinate Reductase, domain 2"/>
    <property type="match status" value="1"/>
</dbReference>
<dbReference type="AlphaFoldDB" id="A0A518K3S9"/>
<dbReference type="InterPro" id="IPR043906">
    <property type="entry name" value="Gfo/Idh/MocA_OxRdtase_bact_C"/>
</dbReference>
<feature type="domain" description="Gfo/Idh/MocA-like oxidoreductase bacterial type C-terminal" evidence="3">
    <location>
        <begin position="204"/>
        <end position="416"/>
    </location>
</feature>
<dbReference type="Pfam" id="PF19051">
    <property type="entry name" value="GFO_IDH_MocA_C2"/>
    <property type="match status" value="1"/>
</dbReference>
<gene>
    <name evidence="4" type="primary">afr_2</name>
    <name evidence="4" type="ORF">Spa11_06020</name>
</gene>
<organism evidence="4 5">
    <name type="scientific">Botrimarina mediterranea</name>
    <dbReference type="NCBI Taxonomy" id="2528022"/>
    <lineage>
        <taxon>Bacteria</taxon>
        <taxon>Pseudomonadati</taxon>
        <taxon>Planctomycetota</taxon>
        <taxon>Planctomycetia</taxon>
        <taxon>Pirellulales</taxon>
        <taxon>Lacipirellulaceae</taxon>
        <taxon>Botrimarina</taxon>
    </lineage>
</organism>
<feature type="domain" description="Gfo/Idh/MocA-like oxidoreductase N-terminal" evidence="2">
    <location>
        <begin position="34"/>
        <end position="151"/>
    </location>
</feature>
<dbReference type="Gene3D" id="3.40.50.720">
    <property type="entry name" value="NAD(P)-binding Rossmann-like Domain"/>
    <property type="match status" value="1"/>
</dbReference>
<dbReference type="SUPFAM" id="SSF51735">
    <property type="entry name" value="NAD(P)-binding Rossmann-fold domains"/>
    <property type="match status" value="1"/>
</dbReference>
<dbReference type="NCBIfam" id="TIGR01409">
    <property type="entry name" value="TAT_signal_seq"/>
    <property type="match status" value="1"/>
</dbReference>
<dbReference type="InterPro" id="IPR000683">
    <property type="entry name" value="Gfo/Idh/MocA-like_OxRdtase_N"/>
</dbReference>
<dbReference type="InterPro" id="IPR006311">
    <property type="entry name" value="TAT_signal"/>
</dbReference>
<evidence type="ECO:0000259" key="3">
    <source>
        <dbReference type="Pfam" id="PF19051"/>
    </source>
</evidence>
<dbReference type="Proteomes" id="UP000316426">
    <property type="component" value="Chromosome"/>
</dbReference>
<dbReference type="InterPro" id="IPR050463">
    <property type="entry name" value="Gfo/Idh/MocA_oxidrdct_glycsds"/>
</dbReference>
<keyword evidence="5" id="KW-1185">Reference proteome</keyword>
<evidence type="ECO:0000313" key="4">
    <source>
        <dbReference type="EMBL" id="QDV72427.1"/>
    </source>
</evidence>
<reference evidence="4 5" key="1">
    <citation type="submission" date="2019-02" db="EMBL/GenBank/DDBJ databases">
        <title>Deep-cultivation of Planctomycetes and their phenomic and genomic characterization uncovers novel biology.</title>
        <authorList>
            <person name="Wiegand S."/>
            <person name="Jogler M."/>
            <person name="Boedeker C."/>
            <person name="Pinto D."/>
            <person name="Vollmers J."/>
            <person name="Rivas-Marin E."/>
            <person name="Kohn T."/>
            <person name="Peeters S.H."/>
            <person name="Heuer A."/>
            <person name="Rast P."/>
            <person name="Oberbeckmann S."/>
            <person name="Bunk B."/>
            <person name="Jeske O."/>
            <person name="Meyerdierks A."/>
            <person name="Storesund J.E."/>
            <person name="Kallscheuer N."/>
            <person name="Luecker S."/>
            <person name="Lage O.M."/>
            <person name="Pohl T."/>
            <person name="Merkel B.J."/>
            <person name="Hornburger P."/>
            <person name="Mueller R.-W."/>
            <person name="Bruemmer F."/>
            <person name="Labrenz M."/>
            <person name="Spormann A.M."/>
            <person name="Op den Camp H."/>
            <person name="Overmann J."/>
            <person name="Amann R."/>
            <person name="Jetten M.S.M."/>
            <person name="Mascher T."/>
            <person name="Medema M.H."/>
            <person name="Devos D.P."/>
            <person name="Kaster A.-K."/>
            <person name="Ovreas L."/>
            <person name="Rohde M."/>
            <person name="Galperin M.Y."/>
            <person name="Jogler C."/>
        </authorList>
    </citation>
    <scope>NUCLEOTIDE SEQUENCE [LARGE SCALE GENOMIC DNA]</scope>
    <source>
        <strain evidence="4 5">Spa11</strain>
    </source>
</reference>
<dbReference type="InterPro" id="IPR019546">
    <property type="entry name" value="TAT_signal_bac_arc"/>
</dbReference>
<dbReference type="EC" id="1.1.1.292" evidence="4"/>
<evidence type="ECO:0000256" key="1">
    <source>
        <dbReference type="ARBA" id="ARBA00023002"/>
    </source>
</evidence>
<protein>
    <submittedName>
        <fullName evidence="4">1,5-anhydro-D-fructose reductase</fullName>
        <ecNumber evidence="4">1.1.1.292</ecNumber>
    </submittedName>
</protein>
<name>A0A518K3S9_9BACT</name>
<dbReference type="EMBL" id="CP036349">
    <property type="protein sequence ID" value="QDV72427.1"/>
    <property type="molecule type" value="Genomic_DNA"/>
</dbReference>
<dbReference type="InterPro" id="IPR036291">
    <property type="entry name" value="NAD(P)-bd_dom_sf"/>
</dbReference>
<sequence>MHTSRREFLKHATALAGVACTGSAWAGAANDRLNLAFVGCGGMGSGHLGWALQQPDLRVVALCDVDANHLKGAAAKAPDAFTSGDFREVVGRDDVDAVFIATPDHWHALVGIAAAKAGKHVYCEKPLTNSIGEGRALVNAVKDAGVVLQTGSHERSNPGAAVAKRLVAEGKLGEVKTVRIHLPNADPHLQEVENFTSPPPDRDPPAGLDYDFWLGHTPVMPYNEKRCHFFWRFHRAYGGGEITDRGAHVIDLAHMILGLDDTGPVRVNAVGTPPKGDFYDAFITFRFENEYANGLRMIGDNSGPRGLTLEGTEGKLFVAVHGCALSAEPASLLEGVSLPGIDPYATHRRSLLDAIRSGSGEVSAPVGAGHHTAVACHLNNLSMLTEKPFAWDPVAEQSDSDEVNEMLTPKMRAPWVL</sequence>
<keyword evidence="1 4" id="KW-0560">Oxidoreductase</keyword>
<dbReference type="KEGG" id="bmei:Spa11_06020"/>